<name>A0A4Z1I7Y2_9HELO</name>
<protein>
    <recommendedName>
        <fullName evidence="2">SprT-like domain-containing protein</fullName>
    </recommendedName>
</protein>
<organism evidence="3 4">
    <name type="scientific">Botryotinia narcissicola</name>
    <dbReference type="NCBI Taxonomy" id="278944"/>
    <lineage>
        <taxon>Eukaryota</taxon>
        <taxon>Fungi</taxon>
        <taxon>Dikarya</taxon>
        <taxon>Ascomycota</taxon>
        <taxon>Pezizomycotina</taxon>
        <taxon>Leotiomycetes</taxon>
        <taxon>Helotiales</taxon>
        <taxon>Sclerotiniaceae</taxon>
        <taxon>Botryotinia</taxon>
    </lineage>
</organism>
<evidence type="ECO:0000256" key="1">
    <source>
        <dbReference type="SAM" id="MobiDB-lite"/>
    </source>
</evidence>
<dbReference type="Pfam" id="PF10263">
    <property type="entry name" value="SprT-like"/>
    <property type="match status" value="1"/>
</dbReference>
<keyword evidence="4" id="KW-1185">Reference proteome</keyword>
<evidence type="ECO:0000313" key="3">
    <source>
        <dbReference type="EMBL" id="TGO54920.1"/>
    </source>
</evidence>
<dbReference type="GO" id="GO:0006950">
    <property type="term" value="P:response to stress"/>
    <property type="evidence" value="ECO:0007669"/>
    <property type="project" value="UniProtKB-ARBA"/>
</dbReference>
<reference evidence="3 4" key="1">
    <citation type="submission" date="2017-12" db="EMBL/GenBank/DDBJ databases">
        <title>Comparative genomics of Botrytis spp.</title>
        <authorList>
            <person name="Valero-Jimenez C.A."/>
            <person name="Tapia P."/>
            <person name="Veloso J."/>
            <person name="Silva-Moreno E."/>
            <person name="Staats M."/>
            <person name="Valdes J.H."/>
            <person name="Van Kan J.A.L."/>
        </authorList>
    </citation>
    <scope>NUCLEOTIDE SEQUENCE [LARGE SCALE GENOMIC DNA]</scope>
    <source>
        <strain evidence="3 4">MUCL2120</strain>
    </source>
</reference>
<accession>A0A4Z1I7Y2</accession>
<feature type="domain" description="SprT-like" evidence="2">
    <location>
        <begin position="182"/>
        <end position="226"/>
    </location>
</feature>
<gene>
    <name evidence="3" type="ORF">BOTNAR_0256g00050</name>
</gene>
<sequence length="303" mass="34818">MSIQFSTTSSGPWDEKYPHGSPGPPSTSSTEPILYPDNPQGTYIMKLLSHSWTDVSEMIVHCVRSSSQDIKYHPICALLCRSINYNQDLEIILAQYINIYNNLFFGRMVKSSAMDDSADNEVKIIFSQELVTDELQAEEVELNDYLGLTKSSFEDRFNRVTIYILDTRSIRPGWSYHEIIREMLGTLAHEMIHAMHFMYTKYTGIRYATHGTNFQRAAQAIEQATRVSSGGERWIYPKIELGRDFAVLFDVLHQEYKEPTDAEIRNMGLDVEELREIFRMHLPARSDTIDQSDNSHDPTSSHS</sequence>
<feature type="compositionally biased region" description="Polar residues" evidence="1">
    <location>
        <begin position="1"/>
        <end position="11"/>
    </location>
</feature>
<evidence type="ECO:0000313" key="4">
    <source>
        <dbReference type="Proteomes" id="UP000297452"/>
    </source>
</evidence>
<dbReference type="EMBL" id="PQXJ01000256">
    <property type="protein sequence ID" value="TGO54920.1"/>
    <property type="molecule type" value="Genomic_DNA"/>
</dbReference>
<dbReference type="Proteomes" id="UP000297452">
    <property type="component" value="Unassembled WGS sequence"/>
</dbReference>
<feature type="region of interest" description="Disordered" evidence="1">
    <location>
        <begin position="1"/>
        <end position="34"/>
    </location>
</feature>
<proteinExistence type="predicted"/>
<dbReference type="InterPro" id="IPR006640">
    <property type="entry name" value="SprT-like_domain"/>
</dbReference>
<dbReference type="OrthoDB" id="3541176at2759"/>
<evidence type="ECO:0000259" key="2">
    <source>
        <dbReference type="Pfam" id="PF10263"/>
    </source>
</evidence>
<comment type="caution">
    <text evidence="3">The sequence shown here is derived from an EMBL/GenBank/DDBJ whole genome shotgun (WGS) entry which is preliminary data.</text>
</comment>
<dbReference type="AlphaFoldDB" id="A0A4Z1I7Y2"/>